<dbReference type="GO" id="GO:0006465">
    <property type="term" value="P:signal peptide processing"/>
    <property type="evidence" value="ECO:0007669"/>
    <property type="project" value="InterPro"/>
</dbReference>
<accession>A0AAJ4R8X8</accession>
<dbReference type="AlphaFoldDB" id="A0AAJ4R8X8"/>
<keyword evidence="6" id="KW-0378">Hydrolase</keyword>
<dbReference type="GO" id="GO:0009003">
    <property type="term" value="F:signal peptidase activity"/>
    <property type="evidence" value="ECO:0007669"/>
    <property type="project" value="UniProtKB-EC"/>
</dbReference>
<keyword evidence="7" id="KW-1185">Reference proteome</keyword>
<evidence type="ECO:0000256" key="3">
    <source>
        <dbReference type="ARBA" id="ARBA00022989"/>
    </source>
</evidence>
<dbReference type="Gene3D" id="2.10.109.10">
    <property type="entry name" value="Umud Fragment, subunit A"/>
    <property type="match status" value="1"/>
</dbReference>
<proteinExistence type="predicted"/>
<dbReference type="EC" id="3.4.21.89" evidence="6"/>
<dbReference type="RefSeq" id="WP_075936225.1">
    <property type="nucleotide sequence ID" value="NZ_BDJH01000002.1"/>
</dbReference>
<evidence type="ECO:0000256" key="1">
    <source>
        <dbReference type="ARBA" id="ARBA00004370"/>
    </source>
</evidence>
<reference evidence="6 7" key="1">
    <citation type="submission" date="2018-11" db="EMBL/GenBank/DDBJ databases">
        <title>Genome sequences of Natronomonas sp. CBA1133.</title>
        <authorList>
            <person name="Roh S.W."/>
            <person name="Cha I.-T."/>
        </authorList>
    </citation>
    <scope>NUCLEOTIDE SEQUENCE [LARGE SCALE GENOMIC DNA]</scope>
    <source>
        <strain evidence="6 7">CBA1133</strain>
    </source>
</reference>
<evidence type="ECO:0000313" key="6">
    <source>
        <dbReference type="EMBL" id="RNJ26327.1"/>
    </source>
</evidence>
<evidence type="ECO:0000256" key="4">
    <source>
        <dbReference type="ARBA" id="ARBA00023136"/>
    </source>
</evidence>
<dbReference type="PANTHER" id="PTHR10806:SF6">
    <property type="entry name" value="SIGNAL PEPTIDASE COMPLEX CATALYTIC SUBUNIT SEC11"/>
    <property type="match status" value="1"/>
</dbReference>
<comment type="caution">
    <text evidence="6">The sequence shown here is derived from an EMBL/GenBank/DDBJ whole genome shotgun (WGS) entry which is preliminary data.</text>
</comment>
<evidence type="ECO:0000256" key="2">
    <source>
        <dbReference type="ARBA" id="ARBA00022692"/>
    </source>
</evidence>
<dbReference type="GO" id="GO:0016020">
    <property type="term" value="C:membrane"/>
    <property type="evidence" value="ECO:0007669"/>
    <property type="project" value="UniProtKB-SubCell"/>
</dbReference>
<dbReference type="InterPro" id="IPR019533">
    <property type="entry name" value="Peptidase_S26"/>
</dbReference>
<feature type="region of interest" description="Disordered" evidence="5">
    <location>
        <begin position="166"/>
        <end position="187"/>
    </location>
</feature>
<dbReference type="InterPro" id="IPR036286">
    <property type="entry name" value="LexA/Signal_pep-like_sf"/>
</dbReference>
<keyword evidence="3" id="KW-1133">Transmembrane helix</keyword>
<dbReference type="SUPFAM" id="SSF51306">
    <property type="entry name" value="LexA/Signal peptidase"/>
    <property type="match status" value="1"/>
</dbReference>
<dbReference type="Proteomes" id="UP000270581">
    <property type="component" value="Unassembled WGS sequence"/>
</dbReference>
<comment type="subcellular location">
    <subcellularLocation>
        <location evidence="1">Membrane</location>
    </subcellularLocation>
</comment>
<protein>
    <submittedName>
        <fullName evidence="6">Signal peptidase I</fullName>
        <ecNumber evidence="6">3.4.21.89</ecNumber>
    </submittedName>
</protein>
<dbReference type="PANTHER" id="PTHR10806">
    <property type="entry name" value="SIGNAL PEPTIDASE COMPLEX CATALYTIC SUBUNIT SEC11"/>
    <property type="match status" value="1"/>
</dbReference>
<dbReference type="CDD" id="cd06530">
    <property type="entry name" value="S26_SPase_I"/>
    <property type="match status" value="1"/>
</dbReference>
<keyword evidence="2" id="KW-0812">Transmembrane</keyword>
<dbReference type="EMBL" id="RJJC01000001">
    <property type="protein sequence ID" value="RNJ26327.1"/>
    <property type="molecule type" value="Genomic_DNA"/>
</dbReference>
<keyword evidence="4" id="KW-0472">Membrane</keyword>
<evidence type="ECO:0000256" key="5">
    <source>
        <dbReference type="SAM" id="MobiDB-lite"/>
    </source>
</evidence>
<dbReference type="PRINTS" id="PR00728">
    <property type="entry name" value="SIGNALPTASE"/>
</dbReference>
<dbReference type="GO" id="GO:0004252">
    <property type="term" value="F:serine-type endopeptidase activity"/>
    <property type="evidence" value="ECO:0007669"/>
    <property type="project" value="InterPro"/>
</dbReference>
<evidence type="ECO:0000313" key="7">
    <source>
        <dbReference type="Proteomes" id="UP000270581"/>
    </source>
</evidence>
<organism evidence="6 7">
    <name type="scientific">Halosegnis longus</name>
    <dbReference type="NCBI Taxonomy" id="2216012"/>
    <lineage>
        <taxon>Archaea</taxon>
        <taxon>Methanobacteriati</taxon>
        <taxon>Methanobacteriota</taxon>
        <taxon>Stenosarchaea group</taxon>
        <taxon>Halobacteria</taxon>
        <taxon>Halobacteriales</taxon>
        <taxon>Natronomonadaceae</taxon>
        <taxon>Halosegnis</taxon>
    </lineage>
</organism>
<dbReference type="NCBIfam" id="TIGR02228">
    <property type="entry name" value="sigpep_I_arch"/>
    <property type="match status" value="1"/>
</dbReference>
<dbReference type="InterPro" id="IPR001733">
    <property type="entry name" value="Peptidase_S26B"/>
</dbReference>
<feature type="compositionally biased region" description="Low complexity" evidence="5">
    <location>
        <begin position="166"/>
        <end position="178"/>
    </location>
</feature>
<name>A0AAJ4R8X8_9EURY</name>
<gene>
    <name evidence="6" type="ORF">Nmn1133_06355</name>
</gene>
<sequence>MTDRLPSGQTIGAIVLILAVLPFVVYAVPQVAGASHSYVVLSDSMSPEIKAGDVVVVDDQPTAQIEQNQVITYERPGSDQLVTHRVVAVLDENGETAFRTKGDANEDVDPQPVPTENVVGVVQFHIPLIGHVVSFASSDAGLLVFVILPAAGLAVSEVVSLYRDATASGADSGESSDANELPDGGGD</sequence>